<evidence type="ECO:0008006" key="3">
    <source>
        <dbReference type="Google" id="ProtNLM"/>
    </source>
</evidence>
<dbReference type="AlphaFoldDB" id="A0A4Y9Y200"/>
<dbReference type="Proteomes" id="UP000298390">
    <property type="component" value="Unassembled WGS sequence"/>
</dbReference>
<accession>A0A4Y9Y200</accession>
<name>A0A4Y9Y200_9APHY</name>
<protein>
    <recommendedName>
        <fullName evidence="3">F-box domain-containing protein</fullName>
    </recommendedName>
</protein>
<proteinExistence type="predicted"/>
<sequence>MPRNTGLPVVPQELCEIIVDFSRDDLSTLAACSLVSSAWLPISRKHTFSAIRLRTSSDVDDLLTISSAGLLGSNHIPRLVRDLCIGGDRDDNQSVLLNPRLRDLFEQFTSVKTLRLRYLKWLQGSAGHEPVRVLASKATHLHMHYLVFHAQVNLIQLLCSSPEKRSLNITGLGFHVMVPEALCRAEDLAFISPVVHIASMTTNFVSYICFHLTMHWAYISNCPLSLSIDRLTINDYGLEHAVSSAHDLDSITTIYIDFLEMQLEDSAEHALARGVDDEDIPTTVLKVDSVQINGPVILQKSAAVFSQMLLLALRRRLLRTRRLHFVLDGLQPEDAEPVQCDDLDVALANHATKDQRLDAIVFDVQSPAARLADWVETISSCVPRLLAQCGAHVGIVCSATRGGLQGERTTVAEHWWS</sequence>
<dbReference type="EMBL" id="SEKV01000547">
    <property type="protein sequence ID" value="TFY55948.1"/>
    <property type="molecule type" value="Genomic_DNA"/>
</dbReference>
<organism evidence="1 2">
    <name type="scientific">Rhodofomes roseus</name>
    <dbReference type="NCBI Taxonomy" id="34475"/>
    <lineage>
        <taxon>Eukaryota</taxon>
        <taxon>Fungi</taxon>
        <taxon>Dikarya</taxon>
        <taxon>Basidiomycota</taxon>
        <taxon>Agaricomycotina</taxon>
        <taxon>Agaricomycetes</taxon>
        <taxon>Polyporales</taxon>
        <taxon>Rhodofomes</taxon>
    </lineage>
</organism>
<evidence type="ECO:0000313" key="2">
    <source>
        <dbReference type="Proteomes" id="UP000298390"/>
    </source>
</evidence>
<gene>
    <name evidence="1" type="ORF">EVJ58_g7929</name>
</gene>
<reference evidence="1 2" key="1">
    <citation type="submission" date="2019-01" db="EMBL/GenBank/DDBJ databases">
        <title>Genome sequencing of the rare red list fungi Fomitopsis rosea.</title>
        <authorList>
            <person name="Buettner E."/>
            <person name="Kellner H."/>
        </authorList>
    </citation>
    <scope>NUCLEOTIDE SEQUENCE [LARGE SCALE GENOMIC DNA]</scope>
    <source>
        <strain evidence="1 2">DSM 105464</strain>
    </source>
</reference>
<evidence type="ECO:0000313" key="1">
    <source>
        <dbReference type="EMBL" id="TFY55948.1"/>
    </source>
</evidence>
<dbReference type="STRING" id="34475.A0A4Y9Y200"/>
<comment type="caution">
    <text evidence="1">The sequence shown here is derived from an EMBL/GenBank/DDBJ whole genome shotgun (WGS) entry which is preliminary data.</text>
</comment>